<reference evidence="2" key="1">
    <citation type="submission" date="2020-04" db="EMBL/GenBank/DDBJ databases">
        <authorList>
            <person name="Zhang T."/>
        </authorList>
    </citation>
    <scope>NUCLEOTIDE SEQUENCE</scope>
    <source>
        <strain evidence="2">HKST-UBA12</strain>
    </source>
</reference>
<dbReference type="AlphaFoldDB" id="A0A955ID75"/>
<feature type="transmembrane region" description="Helical" evidence="1">
    <location>
        <begin position="36"/>
        <end position="54"/>
    </location>
</feature>
<name>A0A955ID75_9BACT</name>
<keyword evidence="1" id="KW-0472">Membrane</keyword>
<organism evidence="2 3">
    <name type="scientific">Candidatus Dojkabacteria bacterium</name>
    <dbReference type="NCBI Taxonomy" id="2099670"/>
    <lineage>
        <taxon>Bacteria</taxon>
        <taxon>Candidatus Dojkabacteria</taxon>
    </lineage>
</organism>
<dbReference type="Proteomes" id="UP000760819">
    <property type="component" value="Unassembled WGS sequence"/>
</dbReference>
<sequence>VPELAMFTKSIFTGREAYPELACLSAFGGTNHGPTWHLGTLALLSFCTFALLLFSSPAPDLLPNASHLPAF</sequence>
<evidence type="ECO:0000313" key="2">
    <source>
        <dbReference type="EMBL" id="MCA9379303.1"/>
    </source>
</evidence>
<dbReference type="EMBL" id="JAGQLI010000135">
    <property type="protein sequence ID" value="MCA9379303.1"/>
    <property type="molecule type" value="Genomic_DNA"/>
</dbReference>
<protein>
    <submittedName>
        <fullName evidence="2">Uncharacterized protein</fullName>
    </submittedName>
</protein>
<gene>
    <name evidence="2" type="ORF">KC640_02650</name>
</gene>
<keyword evidence="1" id="KW-1133">Transmembrane helix</keyword>
<comment type="caution">
    <text evidence="2">The sequence shown here is derived from an EMBL/GenBank/DDBJ whole genome shotgun (WGS) entry which is preliminary data.</text>
</comment>
<feature type="non-terminal residue" evidence="2">
    <location>
        <position position="1"/>
    </location>
</feature>
<evidence type="ECO:0000313" key="3">
    <source>
        <dbReference type="Proteomes" id="UP000760819"/>
    </source>
</evidence>
<reference evidence="2" key="2">
    <citation type="journal article" date="2021" name="Microbiome">
        <title>Successional dynamics and alternative stable states in a saline activated sludge microbial community over 9 years.</title>
        <authorList>
            <person name="Wang Y."/>
            <person name="Ye J."/>
            <person name="Ju F."/>
            <person name="Liu L."/>
            <person name="Boyd J.A."/>
            <person name="Deng Y."/>
            <person name="Parks D.H."/>
            <person name="Jiang X."/>
            <person name="Yin X."/>
            <person name="Woodcroft B.J."/>
            <person name="Tyson G.W."/>
            <person name="Hugenholtz P."/>
            <person name="Polz M.F."/>
            <person name="Zhang T."/>
        </authorList>
    </citation>
    <scope>NUCLEOTIDE SEQUENCE</scope>
    <source>
        <strain evidence="2">HKST-UBA12</strain>
    </source>
</reference>
<accession>A0A955ID75</accession>
<keyword evidence="1" id="KW-0812">Transmembrane</keyword>
<evidence type="ECO:0000256" key="1">
    <source>
        <dbReference type="SAM" id="Phobius"/>
    </source>
</evidence>
<proteinExistence type="predicted"/>